<reference evidence="1" key="1">
    <citation type="journal article" date="2014" name="Front. Microbiol.">
        <title>High frequency of phylogenetically diverse reductive dehalogenase-homologous genes in deep subseafloor sedimentary metagenomes.</title>
        <authorList>
            <person name="Kawai M."/>
            <person name="Futagami T."/>
            <person name="Toyoda A."/>
            <person name="Takaki Y."/>
            <person name="Nishi S."/>
            <person name="Hori S."/>
            <person name="Arai W."/>
            <person name="Tsubouchi T."/>
            <person name="Morono Y."/>
            <person name="Uchiyama I."/>
            <person name="Ito T."/>
            <person name="Fujiyama A."/>
            <person name="Inagaki F."/>
            <person name="Takami H."/>
        </authorList>
    </citation>
    <scope>NUCLEOTIDE SEQUENCE</scope>
    <source>
        <strain evidence="1">Expedition CK06-06</strain>
    </source>
</reference>
<accession>X1RY18</accession>
<dbReference type="AlphaFoldDB" id="X1RY18"/>
<feature type="non-terminal residue" evidence="1">
    <location>
        <position position="1"/>
    </location>
</feature>
<proteinExistence type="predicted"/>
<protein>
    <submittedName>
        <fullName evidence="1">Uncharacterized protein</fullName>
    </submittedName>
</protein>
<dbReference type="EMBL" id="BARW01006045">
    <property type="protein sequence ID" value="GAI85672.1"/>
    <property type="molecule type" value="Genomic_DNA"/>
</dbReference>
<sequence length="194" mass="22164">VSQYPPEQSDTYVKATTYDYWPYFATDPTKSLIGSWADNSWLSTSGVGGGNTNQRFHIDLGSEKVITRLYYENLHGTGAFTDQGVKSFTFWSSNTEASFLELDYSIDEGWTQMDTEQPYFDEHIAENVPDPKYILVTNSTACRYYGLKFADNYGGSVFMGLRRIELQTGEEEEEKKEPDYYPLFKKKSWGCGKA</sequence>
<evidence type="ECO:0000313" key="1">
    <source>
        <dbReference type="EMBL" id="GAI85672.1"/>
    </source>
</evidence>
<dbReference type="InterPro" id="IPR008979">
    <property type="entry name" value="Galactose-bd-like_sf"/>
</dbReference>
<dbReference type="Gene3D" id="2.60.120.260">
    <property type="entry name" value="Galactose-binding domain-like"/>
    <property type="match status" value="1"/>
</dbReference>
<gene>
    <name evidence="1" type="ORF">S12H4_12647</name>
</gene>
<dbReference type="SUPFAM" id="SSF49785">
    <property type="entry name" value="Galactose-binding domain-like"/>
    <property type="match status" value="1"/>
</dbReference>
<comment type="caution">
    <text evidence="1">The sequence shown here is derived from an EMBL/GenBank/DDBJ whole genome shotgun (WGS) entry which is preliminary data.</text>
</comment>
<name>X1RY18_9ZZZZ</name>
<organism evidence="1">
    <name type="scientific">marine sediment metagenome</name>
    <dbReference type="NCBI Taxonomy" id="412755"/>
    <lineage>
        <taxon>unclassified sequences</taxon>
        <taxon>metagenomes</taxon>
        <taxon>ecological metagenomes</taxon>
    </lineage>
</organism>